<dbReference type="PROSITE" id="PS50157">
    <property type="entry name" value="ZINC_FINGER_C2H2_2"/>
    <property type="match status" value="1"/>
</dbReference>
<keyword evidence="10" id="KW-1185">Reference proteome</keyword>
<dbReference type="PROSITE" id="PS50089">
    <property type="entry name" value="ZF_RING_2"/>
    <property type="match status" value="1"/>
</dbReference>
<feature type="region of interest" description="Disordered" evidence="6">
    <location>
        <begin position="764"/>
        <end position="793"/>
    </location>
</feature>
<keyword evidence="2" id="KW-0677">Repeat</keyword>
<accession>A0A0D2Q5G3</accession>
<dbReference type="InterPro" id="IPR001841">
    <property type="entry name" value="Znf_RING"/>
</dbReference>
<dbReference type="InterPro" id="IPR013087">
    <property type="entry name" value="Znf_C2H2_type"/>
</dbReference>
<evidence type="ECO:0000313" key="10">
    <source>
        <dbReference type="Proteomes" id="UP000054270"/>
    </source>
</evidence>
<name>A0A0D2Q5G3_HYPSF</name>
<feature type="compositionally biased region" description="Polar residues" evidence="6">
    <location>
        <begin position="680"/>
        <end position="692"/>
    </location>
</feature>
<dbReference type="InterPro" id="IPR017907">
    <property type="entry name" value="Znf_RING_CS"/>
</dbReference>
<dbReference type="STRING" id="945553.A0A0D2Q5G3"/>
<dbReference type="PANTHER" id="PTHR24409">
    <property type="entry name" value="ZINC FINGER PROTEIN 142"/>
    <property type="match status" value="1"/>
</dbReference>
<evidence type="ECO:0008006" key="11">
    <source>
        <dbReference type="Google" id="ProtNLM"/>
    </source>
</evidence>
<feature type="domain" description="RING-type" evidence="7">
    <location>
        <begin position="804"/>
        <end position="842"/>
    </location>
</feature>
<evidence type="ECO:0000256" key="5">
    <source>
        <dbReference type="PROSITE-ProRule" id="PRU00042"/>
    </source>
</evidence>
<evidence type="ECO:0000259" key="8">
    <source>
        <dbReference type="PROSITE" id="PS50157"/>
    </source>
</evidence>
<keyword evidence="4" id="KW-0862">Zinc</keyword>
<feature type="compositionally biased region" description="Polar residues" evidence="6">
    <location>
        <begin position="567"/>
        <end position="576"/>
    </location>
</feature>
<dbReference type="Gene3D" id="3.30.40.10">
    <property type="entry name" value="Zinc/RING finger domain, C3HC4 (zinc finger)"/>
    <property type="match status" value="1"/>
</dbReference>
<evidence type="ECO:0000256" key="4">
    <source>
        <dbReference type="ARBA" id="ARBA00022833"/>
    </source>
</evidence>
<dbReference type="OrthoDB" id="6105938at2759"/>
<evidence type="ECO:0000256" key="1">
    <source>
        <dbReference type="ARBA" id="ARBA00022723"/>
    </source>
</evidence>
<evidence type="ECO:0000313" key="9">
    <source>
        <dbReference type="EMBL" id="KJA26800.1"/>
    </source>
</evidence>
<feature type="compositionally biased region" description="Low complexity" evidence="6">
    <location>
        <begin position="355"/>
        <end position="365"/>
    </location>
</feature>
<sequence>MPVCPQCDNRHFNTKEALLQHMRSSSAWHPFCTSCDRRFVSQTAYDAHMAAKHPPTFDCTLCNRPYHAPFALEDHYRGSNVHPNCTKCGRGFRDQAACDEHRTMMHPKSTCGPCGGKVFYDDELQTHYWDSPNHPKCHTCSTGCKDEQNYLEHMSAAHPEQHCSVCLTTYETPELLQAHLWTSSLHPKCDRCNKGFANMEAKDVHLENVHTPKLAAPLPISPETIQPISEQKAETSTYGNGFSPLSSQTSPYGSTGFTPLSPRNPIQSLILGERRINSPDLRLELGFSSPIIDVKPPYSPAILPRPGVKIEELWNQTQNVQISPTRIPHVATPPRTVDSYVSNRIGYYRYQTTGSPSSSSWSDPAHSPPRSREIQPSAAATAARSFSPVRSADFHPRLYPGSVRAASLSRPGLLTEMNAASLPARALLRSDSDAVSVSGGTAYAFPQRRGTYAASVAGDVAPSAPPFAYGPGRYARSTSAESINWEELMGAGSFERLLPTGDAPSPTTAVCESPEPSPLTPAQAQVHLRVVPQSLVHSPSLATVSSPASSALGHSPIGSGAYEADTRPTTASSTPNHKLHGLMYTVTPSSECSSPMGPPDLSSPMSLKSLPSMSPLATTPIDIAGYDIPEAQRPLPDSPTEFQSPITVIDALPEPDAPLHAELQPDAPKLAPLLPRAASPESSVQSFITSPQEPEPEIEIEIEPNPVTDAPRASPAPTPPLPHELPTAELEAAFDLPIVVDERADATDGDAFRAELPDVVGPAVASPGSATPVASEHGAMGPSEVGAEGAPPKTSPANLNPLHCRACLADSCDDITASMCGHIFCNRCITDAVIRTSRCPVCMTPTLLYCLFRLDIAA</sequence>
<dbReference type="SUPFAM" id="SSF57850">
    <property type="entry name" value="RING/U-box"/>
    <property type="match status" value="1"/>
</dbReference>
<dbReference type="PANTHER" id="PTHR24409:SF295">
    <property type="entry name" value="AZ2-RELATED"/>
    <property type="match status" value="1"/>
</dbReference>
<dbReference type="AlphaFoldDB" id="A0A0D2Q5G3"/>
<dbReference type="InterPro" id="IPR013083">
    <property type="entry name" value="Znf_RING/FYVE/PHD"/>
</dbReference>
<dbReference type="GO" id="GO:0005634">
    <property type="term" value="C:nucleus"/>
    <property type="evidence" value="ECO:0007669"/>
    <property type="project" value="TreeGrafter"/>
</dbReference>
<evidence type="ECO:0000256" key="6">
    <source>
        <dbReference type="SAM" id="MobiDB-lite"/>
    </source>
</evidence>
<dbReference type="SMART" id="SM00355">
    <property type="entry name" value="ZnF_C2H2"/>
    <property type="match status" value="7"/>
</dbReference>
<dbReference type="PROSITE" id="PS00518">
    <property type="entry name" value="ZF_RING_1"/>
    <property type="match status" value="1"/>
</dbReference>
<evidence type="ECO:0000259" key="7">
    <source>
        <dbReference type="PROSITE" id="PS50089"/>
    </source>
</evidence>
<feature type="region of interest" description="Disordered" evidence="6">
    <location>
        <begin position="351"/>
        <end position="386"/>
    </location>
</feature>
<protein>
    <recommendedName>
        <fullName evidence="11">RING-type domain-containing protein</fullName>
    </recommendedName>
</protein>
<reference evidence="10" key="1">
    <citation type="submission" date="2014-04" db="EMBL/GenBank/DDBJ databases">
        <title>Evolutionary Origins and Diversification of the Mycorrhizal Mutualists.</title>
        <authorList>
            <consortium name="DOE Joint Genome Institute"/>
            <consortium name="Mycorrhizal Genomics Consortium"/>
            <person name="Kohler A."/>
            <person name="Kuo A."/>
            <person name="Nagy L.G."/>
            <person name="Floudas D."/>
            <person name="Copeland A."/>
            <person name="Barry K.W."/>
            <person name="Cichocki N."/>
            <person name="Veneault-Fourrey C."/>
            <person name="LaButti K."/>
            <person name="Lindquist E.A."/>
            <person name="Lipzen A."/>
            <person name="Lundell T."/>
            <person name="Morin E."/>
            <person name="Murat C."/>
            <person name="Riley R."/>
            <person name="Ohm R."/>
            <person name="Sun H."/>
            <person name="Tunlid A."/>
            <person name="Henrissat B."/>
            <person name="Grigoriev I.V."/>
            <person name="Hibbett D.S."/>
            <person name="Martin F."/>
        </authorList>
    </citation>
    <scope>NUCLEOTIDE SEQUENCE [LARGE SCALE GENOMIC DNA]</scope>
    <source>
        <strain evidence="10">FD-334 SS-4</strain>
    </source>
</reference>
<evidence type="ECO:0000256" key="3">
    <source>
        <dbReference type="ARBA" id="ARBA00022771"/>
    </source>
</evidence>
<dbReference type="Pfam" id="PF12874">
    <property type="entry name" value="zf-met"/>
    <property type="match status" value="1"/>
</dbReference>
<dbReference type="PROSITE" id="PS00028">
    <property type="entry name" value="ZINC_FINGER_C2H2_1"/>
    <property type="match status" value="3"/>
</dbReference>
<dbReference type="GO" id="GO:0000977">
    <property type="term" value="F:RNA polymerase II transcription regulatory region sequence-specific DNA binding"/>
    <property type="evidence" value="ECO:0007669"/>
    <property type="project" value="TreeGrafter"/>
</dbReference>
<proteinExistence type="predicted"/>
<evidence type="ECO:0000256" key="2">
    <source>
        <dbReference type="ARBA" id="ARBA00022737"/>
    </source>
</evidence>
<keyword evidence="3 5" id="KW-0863">Zinc-finger</keyword>
<dbReference type="GO" id="GO:0000981">
    <property type="term" value="F:DNA-binding transcription factor activity, RNA polymerase II-specific"/>
    <property type="evidence" value="ECO:0007669"/>
    <property type="project" value="TreeGrafter"/>
</dbReference>
<dbReference type="GO" id="GO:0008270">
    <property type="term" value="F:zinc ion binding"/>
    <property type="evidence" value="ECO:0007669"/>
    <property type="project" value="UniProtKB-KW"/>
</dbReference>
<organism evidence="9 10">
    <name type="scientific">Hypholoma sublateritium (strain FD-334 SS-4)</name>
    <dbReference type="NCBI Taxonomy" id="945553"/>
    <lineage>
        <taxon>Eukaryota</taxon>
        <taxon>Fungi</taxon>
        <taxon>Dikarya</taxon>
        <taxon>Basidiomycota</taxon>
        <taxon>Agaricomycotina</taxon>
        <taxon>Agaricomycetes</taxon>
        <taxon>Agaricomycetidae</taxon>
        <taxon>Agaricales</taxon>
        <taxon>Agaricineae</taxon>
        <taxon>Strophariaceae</taxon>
        <taxon>Hypholoma</taxon>
    </lineage>
</organism>
<feature type="region of interest" description="Disordered" evidence="6">
    <location>
        <begin position="672"/>
        <end position="697"/>
    </location>
</feature>
<gene>
    <name evidence="9" type="ORF">HYPSUDRAFT_35957</name>
</gene>
<dbReference type="SMART" id="SM00184">
    <property type="entry name" value="RING"/>
    <property type="match status" value="2"/>
</dbReference>
<dbReference type="Proteomes" id="UP000054270">
    <property type="component" value="Unassembled WGS sequence"/>
</dbReference>
<feature type="domain" description="C2H2-type" evidence="8">
    <location>
        <begin position="57"/>
        <end position="82"/>
    </location>
</feature>
<dbReference type="EMBL" id="KN817526">
    <property type="protein sequence ID" value="KJA26800.1"/>
    <property type="molecule type" value="Genomic_DNA"/>
</dbReference>
<feature type="region of interest" description="Disordered" evidence="6">
    <location>
        <begin position="543"/>
        <end position="579"/>
    </location>
</feature>
<keyword evidence="1" id="KW-0479">Metal-binding</keyword>
<dbReference type="OMA" id="DITATMC"/>
<dbReference type="Gene3D" id="3.30.160.60">
    <property type="entry name" value="Classic Zinc Finger"/>
    <property type="match status" value="1"/>
</dbReference>